<evidence type="ECO:0000313" key="3">
    <source>
        <dbReference type="Proteomes" id="UP000230646"/>
    </source>
</evidence>
<keyword evidence="1" id="KW-0812">Transmembrane</keyword>
<protein>
    <submittedName>
        <fullName evidence="2">Uncharacterized protein</fullName>
    </submittedName>
</protein>
<organism evidence="2 3">
    <name type="scientific">Candidatus Infernicultor aquiphilus</name>
    <dbReference type="NCBI Taxonomy" id="1805029"/>
    <lineage>
        <taxon>Bacteria</taxon>
        <taxon>Pseudomonadati</taxon>
        <taxon>Atribacterota</taxon>
        <taxon>Candidatus Phoenicimicrobiia</taxon>
        <taxon>Candidatus Pheonicimicrobiales</taxon>
        <taxon>Candidatus Phoenicimicrobiaceae</taxon>
        <taxon>Candidatus Infernicultor</taxon>
    </lineage>
</organism>
<feature type="transmembrane region" description="Helical" evidence="1">
    <location>
        <begin position="72"/>
        <end position="92"/>
    </location>
</feature>
<comment type="caution">
    <text evidence="2">The sequence shown here is derived from an EMBL/GenBank/DDBJ whole genome shotgun (WGS) entry which is preliminary data.</text>
</comment>
<proteinExistence type="predicted"/>
<keyword evidence="1" id="KW-1133">Transmembrane helix</keyword>
<name>A0A2M7PPN1_9BACT</name>
<keyword evidence="1" id="KW-0472">Membrane</keyword>
<dbReference type="EMBL" id="PFKO01000235">
    <property type="protein sequence ID" value="PIY32302.1"/>
    <property type="molecule type" value="Genomic_DNA"/>
</dbReference>
<dbReference type="RefSeq" id="WP_406607730.1">
    <property type="nucleotide sequence ID" value="NZ_PFKO01000235.1"/>
</dbReference>
<reference evidence="2 3" key="1">
    <citation type="submission" date="2017-09" db="EMBL/GenBank/DDBJ databases">
        <title>Depth-based differentiation of microbial function through sediment-hosted aquifers and enrichment of novel symbionts in the deep terrestrial subsurface.</title>
        <authorList>
            <person name="Probst A.J."/>
            <person name="Ladd B."/>
            <person name="Jarett J.K."/>
            <person name="Geller-Mcgrath D.E."/>
            <person name="Sieber C.M."/>
            <person name="Emerson J.B."/>
            <person name="Anantharaman K."/>
            <person name="Thomas B.C."/>
            <person name="Malmstrom R."/>
            <person name="Stieglmeier M."/>
            <person name="Klingl A."/>
            <person name="Woyke T."/>
            <person name="Ryan C.M."/>
            <person name="Banfield J.F."/>
        </authorList>
    </citation>
    <scope>NUCLEOTIDE SEQUENCE [LARGE SCALE GENOMIC DNA]</scope>
    <source>
        <strain evidence="2">CG_4_10_14_3_um_filter_34_13</strain>
    </source>
</reference>
<dbReference type="Proteomes" id="UP000230646">
    <property type="component" value="Unassembled WGS sequence"/>
</dbReference>
<gene>
    <name evidence="2" type="ORF">COZ07_06195</name>
</gene>
<sequence>ILGSKRIFFCMKTEEKPTLTETLYTDLRRKVEQASEKRKIVYFVSVIVFVIFLFCAVVLICIVDPKGALRSFSGAGVLAFIVLYMIVFYPTFRRTERRLIKEKIESLPHPVVRCPYCQSTFQLTSTNCRLPLITEPNAFLTVKCQYCNKKSSLRT</sequence>
<accession>A0A2M7PPN1</accession>
<evidence type="ECO:0000256" key="1">
    <source>
        <dbReference type="SAM" id="Phobius"/>
    </source>
</evidence>
<dbReference type="AlphaFoldDB" id="A0A2M7PPN1"/>
<feature type="transmembrane region" description="Helical" evidence="1">
    <location>
        <begin position="40"/>
        <end position="60"/>
    </location>
</feature>
<feature type="non-terminal residue" evidence="2">
    <location>
        <position position="1"/>
    </location>
</feature>
<evidence type="ECO:0000313" key="2">
    <source>
        <dbReference type="EMBL" id="PIY32302.1"/>
    </source>
</evidence>